<evidence type="ECO:0000313" key="3">
    <source>
        <dbReference type="Proteomes" id="UP000494165"/>
    </source>
</evidence>
<dbReference type="Gene3D" id="1.10.238.20">
    <property type="entry name" value="Pheromone/general odorant binding protein domain"/>
    <property type="match status" value="1"/>
</dbReference>
<dbReference type="GO" id="GO:0005549">
    <property type="term" value="F:odorant binding"/>
    <property type="evidence" value="ECO:0007669"/>
    <property type="project" value="InterPro"/>
</dbReference>
<dbReference type="SUPFAM" id="SSF56436">
    <property type="entry name" value="C-type lectin-like"/>
    <property type="match status" value="1"/>
</dbReference>
<dbReference type="AlphaFoldDB" id="A0A8S1CZN7"/>
<name>A0A8S1CZN7_9INSE</name>
<dbReference type="SUPFAM" id="SSF47565">
    <property type="entry name" value="Insect pheromone/odorant-binding proteins"/>
    <property type="match status" value="1"/>
</dbReference>
<protein>
    <recommendedName>
        <fullName evidence="1">C-type lectin domain-containing protein</fullName>
    </recommendedName>
</protein>
<dbReference type="Proteomes" id="UP000494165">
    <property type="component" value="Unassembled WGS sequence"/>
</dbReference>
<dbReference type="PROSITE" id="PS50041">
    <property type="entry name" value="C_TYPE_LECTIN_2"/>
    <property type="match status" value="1"/>
</dbReference>
<organism evidence="2 3">
    <name type="scientific">Cloeon dipterum</name>
    <dbReference type="NCBI Taxonomy" id="197152"/>
    <lineage>
        <taxon>Eukaryota</taxon>
        <taxon>Metazoa</taxon>
        <taxon>Ecdysozoa</taxon>
        <taxon>Arthropoda</taxon>
        <taxon>Hexapoda</taxon>
        <taxon>Insecta</taxon>
        <taxon>Pterygota</taxon>
        <taxon>Palaeoptera</taxon>
        <taxon>Ephemeroptera</taxon>
        <taxon>Pisciforma</taxon>
        <taxon>Baetidae</taxon>
        <taxon>Cloeon</taxon>
    </lineage>
</organism>
<dbReference type="InterPro" id="IPR016186">
    <property type="entry name" value="C-type_lectin-like/link_sf"/>
</dbReference>
<evidence type="ECO:0000313" key="2">
    <source>
        <dbReference type="EMBL" id="CAB3375344.1"/>
    </source>
</evidence>
<proteinExistence type="predicted"/>
<evidence type="ECO:0000259" key="1">
    <source>
        <dbReference type="PROSITE" id="PS50041"/>
    </source>
</evidence>
<dbReference type="InterPro" id="IPR036728">
    <property type="entry name" value="PBP_GOBP_sf"/>
</dbReference>
<dbReference type="EMBL" id="CADEPI010000110">
    <property type="protein sequence ID" value="CAB3375344.1"/>
    <property type="molecule type" value="Genomic_DNA"/>
</dbReference>
<dbReference type="InterPro" id="IPR016187">
    <property type="entry name" value="CTDL_fold"/>
</dbReference>
<dbReference type="CDD" id="cd23992">
    <property type="entry name" value="PBP_GOBP"/>
    <property type="match status" value="1"/>
</dbReference>
<dbReference type="InterPro" id="IPR001304">
    <property type="entry name" value="C-type_lectin-like"/>
</dbReference>
<comment type="caution">
    <text evidence="2">The sequence shown here is derived from an EMBL/GenBank/DDBJ whole genome shotgun (WGS) entry which is preliminary data.</text>
</comment>
<keyword evidence="3" id="KW-1185">Reference proteome</keyword>
<dbReference type="Gene3D" id="3.10.100.10">
    <property type="entry name" value="Mannose-Binding Protein A, subunit A"/>
    <property type="match status" value="1"/>
</dbReference>
<sequence length="545" mass="61039">MDLLKAKFDVSQISCTSRLVNAACESRNISVEQLISPPNKKKQELGCSRQPACETINCNPDLRKLVRNGNEGYILASDPKTQFWTSGTDRPCPGVFRWCAGTFLDYLKPNLQWRKNRGNASCVTLQNDAIQGAVLGTENCDQELSFVCESRPVALGTFPTVVQECKAVNRLTTRDENKLQMDQIDSFTYKMKCHLQCVAELGGLIYSGENFILDNVVKYLLGSNFDIMKPYDPNNFFYMDKKNASEAIEKYGGFWFVSKMMASMSKMSLDRDSSGTTRFELMSLFERCLKSVTTGQAECTYVFEFARCMLNGSDFANKEWANVNRIEMSGSADWNSAFTFPPNTSNLIVGNLLRFAPVPSDLYLNTDCALGIEKIPPTTLSACQSFYGGFKEFFRGPDFTILKVFGAITTPNVFQQCKTINGSILFATSSEEFQKIYGLLNSTQETLWGEAFVGPDGVLRWCERPEARVPVTLASGTELLGQLPFLLISKAGGVANLHAVTLETGLKLKNPYCRVEKSFVDLCRSKPEYMPFWKVYYNLTFSDGK</sequence>
<dbReference type="Pfam" id="PF00059">
    <property type="entry name" value="Lectin_C"/>
    <property type="match status" value="1"/>
</dbReference>
<reference evidence="2 3" key="1">
    <citation type="submission" date="2020-04" db="EMBL/GenBank/DDBJ databases">
        <authorList>
            <person name="Alioto T."/>
            <person name="Alioto T."/>
            <person name="Gomez Garrido J."/>
        </authorList>
    </citation>
    <scope>NUCLEOTIDE SEQUENCE [LARGE SCALE GENOMIC DNA]</scope>
</reference>
<feature type="domain" description="C-type lectin" evidence="1">
    <location>
        <begin position="53"/>
        <end position="149"/>
    </location>
</feature>
<dbReference type="CDD" id="cd00037">
    <property type="entry name" value="CLECT"/>
    <property type="match status" value="1"/>
</dbReference>
<gene>
    <name evidence="2" type="ORF">CLODIP_2_CD05787</name>
</gene>
<accession>A0A8S1CZN7</accession>